<dbReference type="EMBL" id="JAHUTJ010037926">
    <property type="protein sequence ID" value="MED6279143.1"/>
    <property type="molecule type" value="Genomic_DNA"/>
</dbReference>
<sequence>MPTGSSKSSRCVSDHMRASPGQELTVQANRRLKTQHDRVQKMAHMRWKLQRALCQYVTDTAVKDFQEMFSEWMDCRKIEVVKMINIKEMADKIDPTFTKSEGNRAAFSKFMKSNFQMKAESKLAEYWTKLWK</sequence>
<proteinExistence type="predicted"/>
<feature type="non-terminal residue" evidence="1">
    <location>
        <position position="132"/>
    </location>
</feature>
<dbReference type="Proteomes" id="UP001352852">
    <property type="component" value="Unassembled WGS sequence"/>
</dbReference>
<evidence type="ECO:0000313" key="1">
    <source>
        <dbReference type="EMBL" id="MED6279143.1"/>
    </source>
</evidence>
<keyword evidence="2" id="KW-1185">Reference proteome</keyword>
<gene>
    <name evidence="1" type="ORF">CHARACLAT_031541</name>
</gene>
<comment type="caution">
    <text evidence="1">The sequence shown here is derived from an EMBL/GenBank/DDBJ whole genome shotgun (WGS) entry which is preliminary data.</text>
</comment>
<reference evidence="1 2" key="1">
    <citation type="submission" date="2021-06" db="EMBL/GenBank/DDBJ databases">
        <authorList>
            <person name="Palmer J.M."/>
        </authorList>
    </citation>
    <scope>NUCLEOTIDE SEQUENCE [LARGE SCALE GENOMIC DNA]</scope>
    <source>
        <strain evidence="1 2">CL_MEX2019</strain>
        <tissue evidence="1">Muscle</tissue>
    </source>
</reference>
<evidence type="ECO:0000313" key="2">
    <source>
        <dbReference type="Proteomes" id="UP001352852"/>
    </source>
</evidence>
<organism evidence="1 2">
    <name type="scientific">Characodon lateralis</name>
    <dbReference type="NCBI Taxonomy" id="208331"/>
    <lineage>
        <taxon>Eukaryota</taxon>
        <taxon>Metazoa</taxon>
        <taxon>Chordata</taxon>
        <taxon>Craniata</taxon>
        <taxon>Vertebrata</taxon>
        <taxon>Euteleostomi</taxon>
        <taxon>Actinopterygii</taxon>
        <taxon>Neopterygii</taxon>
        <taxon>Teleostei</taxon>
        <taxon>Neoteleostei</taxon>
        <taxon>Acanthomorphata</taxon>
        <taxon>Ovalentaria</taxon>
        <taxon>Atherinomorphae</taxon>
        <taxon>Cyprinodontiformes</taxon>
        <taxon>Goodeidae</taxon>
        <taxon>Characodon</taxon>
    </lineage>
</organism>
<accession>A0ABU7DVS3</accession>
<protein>
    <submittedName>
        <fullName evidence="1">Uncharacterized protein</fullName>
    </submittedName>
</protein>
<name>A0ABU7DVS3_9TELE</name>